<evidence type="ECO:0000313" key="14">
    <source>
        <dbReference type="Proteomes" id="UP001189429"/>
    </source>
</evidence>
<protein>
    <recommendedName>
        <fullName evidence="9">Cyclin-dependent kinase 2 homolog</fullName>
        <ecNumber evidence="2">2.7.11.22</ecNumber>
    </recommendedName>
    <alternativeName>
        <fullName evidence="10">Cell division control protein 2 homolog</fullName>
    </alternativeName>
    <alternativeName>
        <fullName evidence="11">cdc2-related kinase 2</fullName>
    </alternativeName>
</protein>
<comment type="similarity">
    <text evidence="1">Belongs to the protein kinase superfamily. CMGC Ser/Thr protein kinase family. CDC2/CDKX subfamily.</text>
</comment>
<dbReference type="SMART" id="SM00220">
    <property type="entry name" value="S_TKc"/>
    <property type="match status" value="1"/>
</dbReference>
<keyword evidence="6" id="KW-0418">Kinase</keyword>
<evidence type="ECO:0000256" key="2">
    <source>
        <dbReference type="ARBA" id="ARBA00012425"/>
    </source>
</evidence>
<evidence type="ECO:0000256" key="10">
    <source>
        <dbReference type="ARBA" id="ARBA00041902"/>
    </source>
</evidence>
<proteinExistence type="inferred from homology"/>
<dbReference type="Gene3D" id="1.10.510.10">
    <property type="entry name" value="Transferase(Phosphotransferase) domain 1"/>
    <property type="match status" value="1"/>
</dbReference>
<dbReference type="Proteomes" id="UP001189429">
    <property type="component" value="Unassembled WGS sequence"/>
</dbReference>
<comment type="subunit">
    <text evidence="8">May form a complex composed of at least the catalytic subunit CRK2 and a cyclin.</text>
</comment>
<accession>A0ABN9V716</accession>
<keyword evidence="5" id="KW-0547">Nucleotide-binding</keyword>
<reference evidence="13" key="1">
    <citation type="submission" date="2023-10" db="EMBL/GenBank/DDBJ databases">
        <authorList>
            <person name="Chen Y."/>
            <person name="Shah S."/>
            <person name="Dougan E. K."/>
            <person name="Thang M."/>
            <person name="Chan C."/>
        </authorList>
    </citation>
    <scope>NUCLEOTIDE SEQUENCE [LARGE SCALE GENOMIC DNA]</scope>
</reference>
<evidence type="ECO:0000313" key="13">
    <source>
        <dbReference type="EMBL" id="CAK0868469.1"/>
    </source>
</evidence>
<dbReference type="PROSITE" id="PS50011">
    <property type="entry name" value="PROTEIN_KINASE_DOM"/>
    <property type="match status" value="1"/>
</dbReference>
<keyword evidence="3" id="KW-0723">Serine/threonine-protein kinase</keyword>
<evidence type="ECO:0000259" key="12">
    <source>
        <dbReference type="PROSITE" id="PS50011"/>
    </source>
</evidence>
<dbReference type="Pfam" id="PF00069">
    <property type="entry name" value="Pkinase"/>
    <property type="match status" value="1"/>
</dbReference>
<dbReference type="InterPro" id="IPR008271">
    <property type="entry name" value="Ser/Thr_kinase_AS"/>
</dbReference>
<dbReference type="InterPro" id="IPR050108">
    <property type="entry name" value="CDK"/>
</dbReference>
<evidence type="ECO:0000256" key="11">
    <source>
        <dbReference type="ARBA" id="ARBA00042858"/>
    </source>
</evidence>
<dbReference type="PANTHER" id="PTHR24056:SF254">
    <property type="entry name" value="CYCLIN-DEPENDENT KINASE 2"/>
    <property type="match status" value="1"/>
</dbReference>
<dbReference type="EC" id="2.7.11.22" evidence="2"/>
<evidence type="ECO:0000256" key="5">
    <source>
        <dbReference type="ARBA" id="ARBA00022741"/>
    </source>
</evidence>
<dbReference type="PROSITE" id="PS00108">
    <property type="entry name" value="PROTEIN_KINASE_ST"/>
    <property type="match status" value="1"/>
</dbReference>
<dbReference type="InterPro" id="IPR000719">
    <property type="entry name" value="Prot_kinase_dom"/>
</dbReference>
<dbReference type="PANTHER" id="PTHR24056">
    <property type="entry name" value="CELL DIVISION PROTEIN KINASE"/>
    <property type="match status" value="1"/>
</dbReference>
<evidence type="ECO:0000256" key="1">
    <source>
        <dbReference type="ARBA" id="ARBA00006485"/>
    </source>
</evidence>
<sequence>MVRVLHYFVDLLSRIHACHVHLVTHRDLKPQNVLIRPVDGLEIGDFGFVRTLLFPIQKYTQDVITLWYRGPELLLGRPLYGPEVDLWSPGCIFAEMATSQPTFPGGSDIGTFFKIM</sequence>
<dbReference type="InterPro" id="IPR011009">
    <property type="entry name" value="Kinase-like_dom_sf"/>
</dbReference>
<organism evidence="13 14">
    <name type="scientific">Prorocentrum cordatum</name>
    <dbReference type="NCBI Taxonomy" id="2364126"/>
    <lineage>
        <taxon>Eukaryota</taxon>
        <taxon>Sar</taxon>
        <taxon>Alveolata</taxon>
        <taxon>Dinophyceae</taxon>
        <taxon>Prorocentrales</taxon>
        <taxon>Prorocentraceae</taxon>
        <taxon>Prorocentrum</taxon>
    </lineage>
</organism>
<evidence type="ECO:0000256" key="8">
    <source>
        <dbReference type="ARBA" id="ARBA00038543"/>
    </source>
</evidence>
<evidence type="ECO:0000256" key="6">
    <source>
        <dbReference type="ARBA" id="ARBA00022777"/>
    </source>
</evidence>
<name>A0ABN9V716_9DINO</name>
<evidence type="ECO:0000256" key="7">
    <source>
        <dbReference type="ARBA" id="ARBA00022840"/>
    </source>
</evidence>
<dbReference type="SUPFAM" id="SSF56112">
    <property type="entry name" value="Protein kinase-like (PK-like)"/>
    <property type="match status" value="1"/>
</dbReference>
<feature type="domain" description="Protein kinase" evidence="12">
    <location>
        <begin position="1"/>
        <end position="116"/>
    </location>
</feature>
<evidence type="ECO:0000256" key="4">
    <source>
        <dbReference type="ARBA" id="ARBA00022679"/>
    </source>
</evidence>
<keyword evidence="7" id="KW-0067">ATP-binding</keyword>
<dbReference type="EMBL" id="CAUYUJ010016750">
    <property type="protein sequence ID" value="CAK0868469.1"/>
    <property type="molecule type" value="Genomic_DNA"/>
</dbReference>
<evidence type="ECO:0000256" key="9">
    <source>
        <dbReference type="ARBA" id="ARBA00039612"/>
    </source>
</evidence>
<keyword evidence="4" id="KW-0808">Transferase</keyword>
<keyword evidence="14" id="KW-1185">Reference proteome</keyword>
<gene>
    <name evidence="13" type="ORF">PCOR1329_LOCUS55126</name>
</gene>
<comment type="caution">
    <text evidence="13">The sequence shown here is derived from an EMBL/GenBank/DDBJ whole genome shotgun (WGS) entry which is preliminary data.</text>
</comment>
<evidence type="ECO:0000256" key="3">
    <source>
        <dbReference type="ARBA" id="ARBA00022527"/>
    </source>
</evidence>